<dbReference type="Gene3D" id="3.30.930.30">
    <property type="match status" value="1"/>
</dbReference>
<comment type="caution">
    <text evidence="3">The sequence shown here is derived from an EMBL/GenBank/DDBJ whole genome shotgun (WGS) entry which is preliminary data.</text>
</comment>
<dbReference type="CDD" id="cd17242">
    <property type="entry name" value="MobM_relaxase"/>
    <property type="match status" value="1"/>
</dbReference>
<name>A0A7U8C7P0_NEPCE</name>
<keyword evidence="4" id="KW-1185">Reference proteome</keyword>
<dbReference type="GO" id="GO:0003677">
    <property type="term" value="F:DNA binding"/>
    <property type="evidence" value="ECO:0007669"/>
    <property type="project" value="InterPro"/>
</dbReference>
<protein>
    <recommendedName>
        <fullName evidence="5">Plasmid recombination enzyme</fullName>
    </recommendedName>
</protein>
<dbReference type="NCBIfam" id="NF041497">
    <property type="entry name" value="MobV"/>
    <property type="match status" value="1"/>
</dbReference>
<evidence type="ECO:0000313" key="4">
    <source>
        <dbReference type="Proteomes" id="UP000002171"/>
    </source>
</evidence>
<dbReference type="OrthoDB" id="6655189at2"/>
<dbReference type="EMBL" id="AAOW01000001">
    <property type="protein sequence ID" value="EAR62804.1"/>
    <property type="molecule type" value="Genomic_DNA"/>
</dbReference>
<dbReference type="GO" id="GO:0006310">
    <property type="term" value="P:DNA recombination"/>
    <property type="evidence" value="ECO:0007669"/>
    <property type="project" value="InterPro"/>
</dbReference>
<dbReference type="Proteomes" id="UP000002171">
    <property type="component" value="Unassembled WGS sequence"/>
</dbReference>
<gene>
    <name evidence="3" type="ORF">MED92_06791</name>
</gene>
<keyword evidence="1" id="KW-0175">Coiled coil</keyword>
<dbReference type="Pfam" id="PF01076">
    <property type="entry name" value="Mob_Pre"/>
    <property type="match status" value="1"/>
</dbReference>
<dbReference type="InterPro" id="IPR001668">
    <property type="entry name" value="Mob_Pre"/>
</dbReference>
<evidence type="ECO:0000256" key="2">
    <source>
        <dbReference type="SAM" id="MobiDB-lite"/>
    </source>
</evidence>
<evidence type="ECO:0008006" key="5">
    <source>
        <dbReference type="Google" id="ProtNLM"/>
    </source>
</evidence>
<dbReference type="RefSeq" id="WP_007021822.1">
    <property type="nucleotide sequence ID" value="NZ_CH724126.1"/>
</dbReference>
<organism evidence="3 4">
    <name type="scientific">Neptuniibacter caesariensis</name>
    <dbReference type="NCBI Taxonomy" id="207954"/>
    <lineage>
        <taxon>Bacteria</taxon>
        <taxon>Pseudomonadati</taxon>
        <taxon>Pseudomonadota</taxon>
        <taxon>Gammaproteobacteria</taxon>
        <taxon>Oceanospirillales</taxon>
        <taxon>Oceanospirillaceae</taxon>
        <taxon>Neptuniibacter</taxon>
    </lineage>
</organism>
<proteinExistence type="predicted"/>
<evidence type="ECO:0000313" key="3">
    <source>
        <dbReference type="EMBL" id="EAR62804.1"/>
    </source>
</evidence>
<evidence type="ECO:0000256" key="1">
    <source>
        <dbReference type="SAM" id="Coils"/>
    </source>
</evidence>
<feature type="coiled-coil region" evidence="1">
    <location>
        <begin position="178"/>
        <end position="250"/>
    </location>
</feature>
<reference evidence="3 4" key="1">
    <citation type="submission" date="2006-02" db="EMBL/GenBank/DDBJ databases">
        <authorList>
            <person name="Pinhassi J."/>
            <person name="Pedros-Alio C."/>
            <person name="Ferriera S."/>
            <person name="Johnson J."/>
            <person name="Kravitz S."/>
            <person name="Halpern A."/>
            <person name="Remington K."/>
            <person name="Beeson K."/>
            <person name="Tran B."/>
            <person name="Rogers Y.-H."/>
            <person name="Friedman R."/>
            <person name="Venter J.C."/>
        </authorList>
    </citation>
    <scope>NUCLEOTIDE SEQUENCE [LARGE SCALE GENOMIC DNA]</scope>
    <source>
        <strain evidence="3 4">MED92</strain>
    </source>
</reference>
<sequence>MFTIIRVEKLKSFANVRGANTHNRRLVEPANSNPKSKSNNIHWGARDPVERIKEIHRKHGIKPRKNAVIANEYLLSASPEFFHMKSDEEIKSWAKSNFEYLKKKHGESLVSFDLHLDESTPHIHAIVTPIYQSNSGGMKLSAKHYFDKPKLKKLQTDYAKSMSGYGLCRGIENSRSRHQDIRKFYGELEQELREASQEVQNTMQSVKAIREQPVGFLNYKTVLNNAFTILTQLAQRLAEIEKLNAALNHKFSKKVTSMKKQIATLQSDRSRLAELYEITGMKSPNQAHAIVKDAAIEASKLRARELAAQESAYRKHMEEFDGLTPAQRMGLKPITDSETDIKKSPKVRTSELSQDLSF</sequence>
<feature type="region of interest" description="Disordered" evidence="2">
    <location>
        <begin position="325"/>
        <end position="358"/>
    </location>
</feature>
<accession>A0A7U8C7P0</accession>
<dbReference type="AlphaFoldDB" id="A0A7U8C7P0"/>